<gene>
    <name evidence="1" type="ORF">LCGC14_2257170</name>
</gene>
<dbReference type="EMBL" id="LAZR01030902">
    <property type="protein sequence ID" value="KKL55260.1"/>
    <property type="molecule type" value="Genomic_DNA"/>
</dbReference>
<reference evidence="1" key="1">
    <citation type="journal article" date="2015" name="Nature">
        <title>Complex archaea that bridge the gap between prokaryotes and eukaryotes.</title>
        <authorList>
            <person name="Spang A."/>
            <person name="Saw J.H."/>
            <person name="Jorgensen S.L."/>
            <person name="Zaremba-Niedzwiedzka K."/>
            <person name="Martijn J."/>
            <person name="Lind A.E."/>
            <person name="van Eijk R."/>
            <person name="Schleper C."/>
            <person name="Guy L."/>
            <person name="Ettema T.J."/>
        </authorList>
    </citation>
    <scope>NUCLEOTIDE SEQUENCE</scope>
</reference>
<evidence type="ECO:0000313" key="1">
    <source>
        <dbReference type="EMBL" id="KKL55260.1"/>
    </source>
</evidence>
<feature type="non-terminal residue" evidence="1">
    <location>
        <position position="1"/>
    </location>
</feature>
<sequence length="284" mass="30947">NAELVAPPSQYWSQPLGGLIQGLGGLIQGGLSGTNYTITTTGASPSWQREYEVSRIVKRAENGYFFVISVDATDNVYYRVWKGGWFPYLVAKAFKRFGEDIDGNRTSWNSVTQRTHLPATLGSAYEKIDEAIKGDMEDRDHDSYIKEMLKTKPENLKMIGNLEKLAEGDVDAKDEAPSVSSNASSTWVSGVQQLPPGNMIPFTASSANYGNLVGVATMEADKIVLNGVDIAAELADLKEELRHGVEAQEEAPPPRKGTTLVMTGAPCHHNRGSLCFPDNIPIIL</sequence>
<organism evidence="1">
    <name type="scientific">marine sediment metagenome</name>
    <dbReference type="NCBI Taxonomy" id="412755"/>
    <lineage>
        <taxon>unclassified sequences</taxon>
        <taxon>metagenomes</taxon>
        <taxon>ecological metagenomes</taxon>
    </lineage>
</organism>
<dbReference type="AlphaFoldDB" id="A0A0F9FDD0"/>
<name>A0A0F9FDD0_9ZZZZ</name>
<protein>
    <submittedName>
        <fullName evidence="1">Uncharacterized protein</fullName>
    </submittedName>
</protein>
<comment type="caution">
    <text evidence="1">The sequence shown here is derived from an EMBL/GenBank/DDBJ whole genome shotgun (WGS) entry which is preliminary data.</text>
</comment>
<proteinExistence type="predicted"/>
<accession>A0A0F9FDD0</accession>